<dbReference type="AlphaFoldDB" id="A0AA88KT33"/>
<keyword evidence="2" id="KW-1185">Reference proteome</keyword>
<dbReference type="Proteomes" id="UP001187531">
    <property type="component" value="Unassembled WGS sequence"/>
</dbReference>
<evidence type="ECO:0000313" key="2">
    <source>
        <dbReference type="Proteomes" id="UP001187531"/>
    </source>
</evidence>
<proteinExistence type="predicted"/>
<comment type="caution">
    <text evidence="1">The sequence shown here is derived from an EMBL/GenBank/DDBJ whole genome shotgun (WGS) entry which is preliminary data.</text>
</comment>
<gene>
    <name evidence="1" type="ORF">QYM36_019754</name>
</gene>
<reference evidence="1" key="1">
    <citation type="submission" date="2023-07" db="EMBL/GenBank/DDBJ databases">
        <title>Chromosome-level genome assembly of Artemia franciscana.</title>
        <authorList>
            <person name="Jo E."/>
        </authorList>
    </citation>
    <scope>NUCLEOTIDE SEQUENCE</scope>
    <source>
        <tissue evidence="1">Whole body</tissue>
    </source>
</reference>
<accession>A0AA88KT33</accession>
<sequence length="81" mass="9561">MNFRYYQKFIKNHDSLAQLLSDLIKKDISDRTPWQSHHQYLLIVFFSGSIASSQRIDDEQAELRQFNFEILARPGKSNVNT</sequence>
<organism evidence="1 2">
    <name type="scientific">Artemia franciscana</name>
    <name type="common">Brine shrimp</name>
    <name type="synonym">Artemia sanfranciscana</name>
    <dbReference type="NCBI Taxonomy" id="6661"/>
    <lineage>
        <taxon>Eukaryota</taxon>
        <taxon>Metazoa</taxon>
        <taxon>Ecdysozoa</taxon>
        <taxon>Arthropoda</taxon>
        <taxon>Crustacea</taxon>
        <taxon>Branchiopoda</taxon>
        <taxon>Anostraca</taxon>
        <taxon>Artemiidae</taxon>
        <taxon>Artemia</taxon>
    </lineage>
</organism>
<dbReference type="EMBL" id="JAVRJZ010003129">
    <property type="protein sequence ID" value="KAK2701606.1"/>
    <property type="molecule type" value="Genomic_DNA"/>
</dbReference>
<evidence type="ECO:0000313" key="1">
    <source>
        <dbReference type="EMBL" id="KAK2701606.1"/>
    </source>
</evidence>
<name>A0AA88KT33_ARTSF</name>
<protein>
    <submittedName>
        <fullName evidence="1">Uncharacterized protein</fullName>
    </submittedName>
</protein>